<sequence length="86" mass="9110">MEPQRRFRRDSAGFGGLAADLAGLRGAERGFGRVWLGLEGASGRFGGVWRGAERRVWRGFGEGLSGGFGGGFGQGAGQRVRPGWRG</sequence>
<organism evidence="1 2">
    <name type="scientific">Lentzea roselyniae</name>
    <dbReference type="NCBI Taxonomy" id="531940"/>
    <lineage>
        <taxon>Bacteria</taxon>
        <taxon>Bacillati</taxon>
        <taxon>Actinomycetota</taxon>
        <taxon>Actinomycetes</taxon>
        <taxon>Pseudonocardiales</taxon>
        <taxon>Pseudonocardiaceae</taxon>
        <taxon>Lentzea</taxon>
    </lineage>
</organism>
<accession>A0ABP7C4Q4</accession>
<comment type="caution">
    <text evidence="1">The sequence shown here is derived from an EMBL/GenBank/DDBJ whole genome shotgun (WGS) entry which is preliminary data.</text>
</comment>
<protein>
    <submittedName>
        <fullName evidence="1">Uncharacterized protein</fullName>
    </submittedName>
</protein>
<dbReference type="EMBL" id="BAABBE010000030">
    <property type="protein sequence ID" value="GAA3676352.1"/>
    <property type="molecule type" value="Genomic_DNA"/>
</dbReference>
<evidence type="ECO:0000313" key="1">
    <source>
        <dbReference type="EMBL" id="GAA3676352.1"/>
    </source>
</evidence>
<gene>
    <name evidence="1" type="ORF">GCM10022267_74070</name>
</gene>
<reference evidence="2" key="1">
    <citation type="journal article" date="2019" name="Int. J. Syst. Evol. Microbiol.">
        <title>The Global Catalogue of Microorganisms (GCM) 10K type strain sequencing project: providing services to taxonomists for standard genome sequencing and annotation.</title>
        <authorList>
            <consortium name="The Broad Institute Genomics Platform"/>
            <consortium name="The Broad Institute Genome Sequencing Center for Infectious Disease"/>
            <person name="Wu L."/>
            <person name="Ma J."/>
        </authorList>
    </citation>
    <scope>NUCLEOTIDE SEQUENCE [LARGE SCALE GENOMIC DNA]</scope>
    <source>
        <strain evidence="2">JCM 17494</strain>
    </source>
</reference>
<name>A0ABP7C4Q4_9PSEU</name>
<dbReference type="Proteomes" id="UP001500711">
    <property type="component" value="Unassembled WGS sequence"/>
</dbReference>
<keyword evidence="2" id="KW-1185">Reference proteome</keyword>
<evidence type="ECO:0000313" key="2">
    <source>
        <dbReference type="Proteomes" id="UP001500711"/>
    </source>
</evidence>
<proteinExistence type="predicted"/>